<proteinExistence type="predicted"/>
<dbReference type="PANTHER" id="PTHR42160">
    <property type="entry name" value="URACIL-DNA GLYCOSYLASE SUPERFAMILY PROTEIN"/>
    <property type="match status" value="1"/>
</dbReference>
<evidence type="ECO:0000259" key="1">
    <source>
        <dbReference type="SMART" id="SM00986"/>
    </source>
</evidence>
<reference evidence="2 3" key="1">
    <citation type="submission" date="2018-08" db="EMBL/GenBank/DDBJ databases">
        <title>Genome sequence of Marinobacter flavimaris KCTC 12185.</title>
        <authorList>
            <person name="Chun J."/>
            <person name="Kim B.-Y."/>
            <person name="Choi S.-B."/>
            <person name="Kwak M.-J."/>
        </authorList>
    </citation>
    <scope>NUCLEOTIDE SEQUENCE [LARGE SCALE GENOMIC DNA]</scope>
    <source>
        <strain evidence="2 3">KCTC 12185</strain>
    </source>
</reference>
<dbReference type="RefSeq" id="WP_104270048.1">
    <property type="nucleotide sequence ID" value="NZ_PSSW01000001.1"/>
</dbReference>
<protein>
    <submittedName>
        <fullName evidence="2">Uracil-DNA glycosylase family protein</fullName>
    </submittedName>
</protein>
<dbReference type="EMBL" id="QRDH01000001">
    <property type="protein sequence ID" value="RDU42599.1"/>
    <property type="molecule type" value="Genomic_DNA"/>
</dbReference>
<dbReference type="Proteomes" id="UP000256431">
    <property type="component" value="Unassembled WGS sequence"/>
</dbReference>
<dbReference type="InterPro" id="IPR047124">
    <property type="entry name" value="HI_0220.2"/>
</dbReference>
<dbReference type="Pfam" id="PF03167">
    <property type="entry name" value="UDG"/>
    <property type="match status" value="1"/>
</dbReference>
<gene>
    <name evidence="2" type="ORF">DXI23_02705</name>
</gene>
<dbReference type="AlphaFoldDB" id="A0A3D8H851"/>
<dbReference type="CDD" id="cd10033">
    <property type="entry name" value="UDG_like"/>
    <property type="match status" value="1"/>
</dbReference>
<sequence length="202" mass="23136">MTEDLSRLPFDDLVRRVRACTICADVLPRGPRPVIQISESARILVVGQAPGRRVHETGLPFNDPSGDRLRQWMGVTRDTFYDEQKLAILPMGFCYPGTGKSGDLPPRPECAPAWRNLLLDHLPDIGLTLVIGQYAHTWHLPDCRQSVTANVEHWQKYWPEIVPMPHPSPRNNLWLRRNPWFEDEVVPQLQQRVALLLGPEQQ</sequence>
<dbReference type="SUPFAM" id="SSF52141">
    <property type="entry name" value="Uracil-DNA glycosylase-like"/>
    <property type="match status" value="1"/>
</dbReference>
<dbReference type="Gene3D" id="3.40.470.10">
    <property type="entry name" value="Uracil-DNA glycosylase-like domain"/>
    <property type="match status" value="1"/>
</dbReference>
<comment type="caution">
    <text evidence="2">The sequence shown here is derived from an EMBL/GenBank/DDBJ whole genome shotgun (WGS) entry which is preliminary data.</text>
</comment>
<dbReference type="SMART" id="SM00987">
    <property type="entry name" value="UreE_C"/>
    <property type="match status" value="1"/>
</dbReference>
<evidence type="ECO:0000313" key="2">
    <source>
        <dbReference type="EMBL" id="RDU42599.1"/>
    </source>
</evidence>
<organism evidence="2 3">
    <name type="scientific">Marinobacter flavimaris</name>
    <dbReference type="NCBI Taxonomy" id="262076"/>
    <lineage>
        <taxon>Bacteria</taxon>
        <taxon>Pseudomonadati</taxon>
        <taxon>Pseudomonadota</taxon>
        <taxon>Gammaproteobacteria</taxon>
        <taxon>Pseudomonadales</taxon>
        <taxon>Marinobacteraceae</taxon>
        <taxon>Marinobacter</taxon>
    </lineage>
</organism>
<dbReference type="PANTHER" id="PTHR42160:SF1">
    <property type="entry name" value="URACIL-DNA GLYCOSYLASE SUPERFAMILY PROTEIN"/>
    <property type="match status" value="1"/>
</dbReference>
<evidence type="ECO:0000313" key="3">
    <source>
        <dbReference type="Proteomes" id="UP000256431"/>
    </source>
</evidence>
<dbReference type="InterPro" id="IPR005122">
    <property type="entry name" value="Uracil-DNA_glycosylase-like"/>
</dbReference>
<feature type="domain" description="Uracil-DNA glycosylase-like" evidence="1">
    <location>
        <begin position="34"/>
        <end position="190"/>
    </location>
</feature>
<accession>A0A3D8H851</accession>
<dbReference type="SMART" id="SM00986">
    <property type="entry name" value="UDG"/>
    <property type="match status" value="1"/>
</dbReference>
<name>A0A3D8H851_9GAMM</name>
<keyword evidence="3" id="KW-1185">Reference proteome</keyword>
<dbReference type="InterPro" id="IPR036895">
    <property type="entry name" value="Uracil-DNA_glycosylase-like_sf"/>
</dbReference>